<accession>X1UN54</accession>
<evidence type="ECO:0000313" key="1">
    <source>
        <dbReference type="EMBL" id="GAJ18944.1"/>
    </source>
</evidence>
<reference evidence="1" key="1">
    <citation type="journal article" date="2014" name="Front. Microbiol.">
        <title>High frequency of phylogenetically diverse reductive dehalogenase-homologous genes in deep subseafloor sedimentary metagenomes.</title>
        <authorList>
            <person name="Kawai M."/>
            <person name="Futagami T."/>
            <person name="Toyoda A."/>
            <person name="Takaki Y."/>
            <person name="Nishi S."/>
            <person name="Hori S."/>
            <person name="Arai W."/>
            <person name="Tsubouchi T."/>
            <person name="Morono Y."/>
            <person name="Uchiyama I."/>
            <person name="Ito T."/>
            <person name="Fujiyama A."/>
            <person name="Inagaki F."/>
            <person name="Takami H."/>
        </authorList>
    </citation>
    <scope>NUCLEOTIDE SEQUENCE</scope>
    <source>
        <strain evidence="1">Expedition CK06-06</strain>
    </source>
</reference>
<proteinExistence type="predicted"/>
<organism evidence="1">
    <name type="scientific">marine sediment metagenome</name>
    <dbReference type="NCBI Taxonomy" id="412755"/>
    <lineage>
        <taxon>unclassified sequences</taxon>
        <taxon>metagenomes</taxon>
        <taxon>ecological metagenomes</taxon>
    </lineage>
</organism>
<protein>
    <submittedName>
        <fullName evidence="1">Uncharacterized protein</fullName>
    </submittedName>
</protein>
<dbReference type="AlphaFoldDB" id="X1UN54"/>
<gene>
    <name evidence="1" type="ORF">S12H4_61233</name>
</gene>
<dbReference type="EMBL" id="BARW01040574">
    <property type="protein sequence ID" value="GAJ18944.1"/>
    <property type="molecule type" value="Genomic_DNA"/>
</dbReference>
<comment type="caution">
    <text evidence="1">The sequence shown here is derived from an EMBL/GenBank/DDBJ whole genome shotgun (WGS) entry which is preliminary data.</text>
</comment>
<name>X1UN54_9ZZZZ</name>
<feature type="non-terminal residue" evidence="1">
    <location>
        <position position="91"/>
    </location>
</feature>
<sequence>MAKFRSAQSYYGNTAEARKRQRANLIPGNTWQKRRTKELRLDCFWEIIPLKNRQEIFEAFENKGSYKSMPKEELKNEIYLNNWWRELVLEK</sequence>